<dbReference type="InterPro" id="IPR036691">
    <property type="entry name" value="Endo/exonu/phosph_ase_sf"/>
</dbReference>
<proteinExistence type="predicted"/>
<dbReference type="OrthoDB" id="407509at2759"/>
<reference evidence="3" key="1">
    <citation type="submission" date="2017-02" db="UniProtKB">
        <authorList>
            <consortium name="WormBaseParasite"/>
        </authorList>
    </citation>
    <scope>IDENTIFICATION</scope>
</reference>
<evidence type="ECO:0000313" key="2">
    <source>
        <dbReference type="Proteomes" id="UP000267027"/>
    </source>
</evidence>
<dbReference type="Gene3D" id="3.60.10.10">
    <property type="entry name" value="Endonuclease/exonuclease/phosphatase"/>
    <property type="match status" value="1"/>
</dbReference>
<evidence type="ECO:0000313" key="3">
    <source>
        <dbReference type="WBParaSite" id="ACOC_0000162901-mRNA-1"/>
    </source>
</evidence>
<organism evidence="3">
    <name type="scientific">Angiostrongylus costaricensis</name>
    <name type="common">Nematode worm</name>
    <dbReference type="NCBI Taxonomy" id="334426"/>
    <lineage>
        <taxon>Eukaryota</taxon>
        <taxon>Metazoa</taxon>
        <taxon>Ecdysozoa</taxon>
        <taxon>Nematoda</taxon>
        <taxon>Chromadorea</taxon>
        <taxon>Rhabditida</taxon>
        <taxon>Rhabditina</taxon>
        <taxon>Rhabditomorpha</taxon>
        <taxon>Strongyloidea</taxon>
        <taxon>Metastrongylidae</taxon>
        <taxon>Angiostrongylus</taxon>
    </lineage>
</organism>
<protein>
    <submittedName>
        <fullName evidence="3">Endo/exonuclease/phosphatase domain-containing protein</fullName>
    </submittedName>
</protein>
<accession>A0A0R3PCQ3</accession>
<sequence>MHVQCQNTLHRSRSSRLLVAADRIKFHVVALQEAKIKKTDIFQLNNGTVVIRGEKVQSRSVGGVGLVVHLVDLYVILSSRIAVLRLQLWRHKKITIINCYSLTDAADEYELNAFHYQLEEAIHNKSEYRIGNFGLGERSENGNRLAGLLSAACPFHGNSFFQKKESRRWTWESLNGMTHAEIDHILTNRRWCLLDTSVVPSFCTGSEHRLLREDSIQAGKELFIDHEEKAVYNEDILNEFLSKRDWQIKEDQTEDYEMLDEGLKSCAEFASVPQARRSDRISITTKELLEKRRKLKLRPTATRLT</sequence>
<reference evidence="1 2" key="2">
    <citation type="submission" date="2018-11" db="EMBL/GenBank/DDBJ databases">
        <authorList>
            <consortium name="Pathogen Informatics"/>
        </authorList>
    </citation>
    <scope>NUCLEOTIDE SEQUENCE [LARGE SCALE GENOMIC DNA]</scope>
    <source>
        <strain evidence="1 2">Costa Rica</strain>
    </source>
</reference>
<dbReference type="Proteomes" id="UP000267027">
    <property type="component" value="Unassembled WGS sequence"/>
</dbReference>
<dbReference type="WBParaSite" id="ACOC_0000162901-mRNA-1">
    <property type="protein sequence ID" value="ACOC_0000162901-mRNA-1"/>
    <property type="gene ID" value="ACOC_0000162901"/>
</dbReference>
<dbReference type="AlphaFoldDB" id="A0A0R3PCQ3"/>
<keyword evidence="2" id="KW-1185">Reference proteome</keyword>
<gene>
    <name evidence="1" type="ORF">ACOC_LOCUS1630</name>
</gene>
<name>A0A0R3PCQ3_ANGCS</name>
<dbReference type="STRING" id="334426.A0A0R3PCQ3"/>
<evidence type="ECO:0000313" key="1">
    <source>
        <dbReference type="EMBL" id="VDM53215.1"/>
    </source>
</evidence>
<dbReference type="OMA" id="ERARFWI"/>
<dbReference type="SUPFAM" id="SSF56219">
    <property type="entry name" value="DNase I-like"/>
    <property type="match status" value="1"/>
</dbReference>
<dbReference type="EMBL" id="UYYA01000257">
    <property type="protein sequence ID" value="VDM53215.1"/>
    <property type="molecule type" value="Genomic_DNA"/>
</dbReference>